<dbReference type="GO" id="GO:0007165">
    <property type="term" value="P:signal transduction"/>
    <property type="evidence" value="ECO:0007669"/>
    <property type="project" value="UniProtKB-KW"/>
</dbReference>
<dbReference type="InterPro" id="IPR000014">
    <property type="entry name" value="PAS"/>
</dbReference>
<dbReference type="Pfam" id="PF08447">
    <property type="entry name" value="PAS_3"/>
    <property type="match status" value="2"/>
</dbReference>
<evidence type="ECO:0000259" key="4">
    <source>
        <dbReference type="PROSITE" id="PS50113"/>
    </source>
</evidence>
<protein>
    <submittedName>
        <fullName evidence="5">PAS domain S-box protein</fullName>
    </submittedName>
</protein>
<feature type="domain" description="PAC" evidence="4">
    <location>
        <begin position="207"/>
        <end position="259"/>
    </location>
</feature>
<gene>
    <name evidence="5" type="ORF">E8L99_13020</name>
</gene>
<dbReference type="NCBIfam" id="TIGR00229">
    <property type="entry name" value="sensory_box"/>
    <property type="match status" value="2"/>
</dbReference>
<dbReference type="OrthoDB" id="9765776at2"/>
<dbReference type="AlphaFoldDB" id="A0A4D7QR97"/>
<dbReference type="GO" id="GO:0004888">
    <property type="term" value="F:transmembrane signaling receptor activity"/>
    <property type="evidence" value="ECO:0007669"/>
    <property type="project" value="InterPro"/>
</dbReference>
<accession>A0A4D7QR97</accession>
<dbReference type="EMBL" id="CP039865">
    <property type="protein sequence ID" value="QCK86612.1"/>
    <property type="molecule type" value="Genomic_DNA"/>
</dbReference>
<dbReference type="PROSITE" id="PS50111">
    <property type="entry name" value="CHEMOTAXIS_TRANSDUC_2"/>
    <property type="match status" value="1"/>
</dbReference>
<dbReference type="InterPro" id="IPR001610">
    <property type="entry name" value="PAC"/>
</dbReference>
<sequence>MGIFGRSAKQTELEAEVSAIRRSQAVIEFNLDGTITSANAIFLEAMGYAGDDIVGMHHRIFVDAAERETPDYREFWKAMARGEFQGGEYRRIAKDGHDVWIQATYTPIVDSSGRPTKVVKYASDITRAKMHLANIEGQIAAFNRSQAVIEFSLDGTIIDANDNFTDVIGYSLAEIQGKHHRMFVDPTDRDSAAYREFWARLARGEFQAAEYRRIGKGGREIWILASYNPILDPKGKPFKVVKLASNITEQVMRRKKTEFVSSIVTQVAAGAEELEASIRDISQNMLRSKDAADTAVNSVDAADSQTARLTAAAASMTGILDMINNITGQINLLALNATIEAARAGEAGRGFAVVANEVKGLAAQARHASDQIASEIESMRGISSDVLMGLETIKASIDSVRSFVNSTASAVEEQSAVTGEMASTIQRAAVEAMALQAAA</sequence>
<dbReference type="InterPro" id="IPR004090">
    <property type="entry name" value="Chemotax_Me-accpt_rcpt"/>
</dbReference>
<dbReference type="PROSITE" id="PS50112">
    <property type="entry name" value="PAS"/>
    <property type="match status" value="1"/>
</dbReference>
<dbReference type="PROSITE" id="PS50113">
    <property type="entry name" value="PAC"/>
    <property type="match status" value="2"/>
</dbReference>
<evidence type="ECO:0000256" key="1">
    <source>
        <dbReference type="PROSITE-ProRule" id="PRU00284"/>
    </source>
</evidence>
<proteinExistence type="predicted"/>
<dbReference type="InterPro" id="IPR013655">
    <property type="entry name" value="PAS_fold_3"/>
</dbReference>
<dbReference type="KEGG" id="paqt:E8L99_13020"/>
<organism evidence="5 6">
    <name type="scientific">Phreatobacter aquaticus</name>
    <dbReference type="NCBI Taxonomy" id="2570229"/>
    <lineage>
        <taxon>Bacteria</taxon>
        <taxon>Pseudomonadati</taxon>
        <taxon>Pseudomonadota</taxon>
        <taxon>Alphaproteobacteria</taxon>
        <taxon>Hyphomicrobiales</taxon>
        <taxon>Phreatobacteraceae</taxon>
        <taxon>Phreatobacter</taxon>
    </lineage>
</organism>
<dbReference type="InterPro" id="IPR000700">
    <property type="entry name" value="PAS-assoc_C"/>
</dbReference>
<dbReference type="RefSeq" id="WP_137099943.1">
    <property type="nucleotide sequence ID" value="NZ_CP039865.1"/>
</dbReference>
<keyword evidence="1" id="KW-0807">Transducer</keyword>
<name>A0A4D7QR97_9HYPH</name>
<dbReference type="SMART" id="SM00086">
    <property type="entry name" value="PAC"/>
    <property type="match status" value="2"/>
</dbReference>
<dbReference type="PANTHER" id="PTHR24422">
    <property type="entry name" value="CHEMOTAXIS PROTEIN METHYLTRANSFERASE"/>
    <property type="match status" value="1"/>
</dbReference>
<evidence type="ECO:0000259" key="2">
    <source>
        <dbReference type="PROSITE" id="PS50111"/>
    </source>
</evidence>
<reference evidence="5 6" key="1">
    <citation type="submission" date="2019-04" db="EMBL/GenBank/DDBJ databases">
        <title>Phreatobacter aquaticus sp. nov.</title>
        <authorList>
            <person name="Choi A."/>
            <person name="Baek K."/>
        </authorList>
    </citation>
    <scope>NUCLEOTIDE SEQUENCE [LARGE SCALE GENOMIC DNA]</scope>
    <source>
        <strain evidence="5 6">NMCR1094</strain>
    </source>
</reference>
<keyword evidence="6" id="KW-1185">Reference proteome</keyword>
<dbReference type="InterPro" id="IPR004089">
    <property type="entry name" value="MCPsignal_dom"/>
</dbReference>
<dbReference type="Gene3D" id="1.10.287.950">
    <property type="entry name" value="Methyl-accepting chemotaxis protein"/>
    <property type="match status" value="1"/>
</dbReference>
<dbReference type="CDD" id="cd00130">
    <property type="entry name" value="PAS"/>
    <property type="match status" value="2"/>
</dbReference>
<dbReference type="InterPro" id="IPR035965">
    <property type="entry name" value="PAS-like_dom_sf"/>
</dbReference>
<dbReference type="Gene3D" id="3.30.450.20">
    <property type="entry name" value="PAS domain"/>
    <property type="match status" value="2"/>
</dbReference>
<dbReference type="SMART" id="SM00091">
    <property type="entry name" value="PAS"/>
    <property type="match status" value="2"/>
</dbReference>
<dbReference type="InterPro" id="IPR050903">
    <property type="entry name" value="Bact_Chemotaxis_MeTrfase"/>
</dbReference>
<dbReference type="GO" id="GO:0006935">
    <property type="term" value="P:chemotaxis"/>
    <property type="evidence" value="ECO:0007669"/>
    <property type="project" value="InterPro"/>
</dbReference>
<dbReference type="Proteomes" id="UP000298588">
    <property type="component" value="Chromosome"/>
</dbReference>
<feature type="domain" description="Methyl-accepting transducer" evidence="2">
    <location>
        <begin position="260"/>
        <end position="439"/>
    </location>
</feature>
<dbReference type="SUPFAM" id="SSF55785">
    <property type="entry name" value="PYP-like sensor domain (PAS domain)"/>
    <property type="match status" value="2"/>
</dbReference>
<evidence type="ECO:0000259" key="3">
    <source>
        <dbReference type="PROSITE" id="PS50112"/>
    </source>
</evidence>
<dbReference type="Pfam" id="PF00015">
    <property type="entry name" value="MCPsignal"/>
    <property type="match status" value="1"/>
</dbReference>
<feature type="domain" description="PAC" evidence="4">
    <location>
        <begin position="85"/>
        <end position="137"/>
    </location>
</feature>
<dbReference type="PRINTS" id="PR00260">
    <property type="entry name" value="CHEMTRNSDUCR"/>
</dbReference>
<evidence type="ECO:0000313" key="5">
    <source>
        <dbReference type="EMBL" id="QCK86612.1"/>
    </source>
</evidence>
<dbReference type="SUPFAM" id="SSF58104">
    <property type="entry name" value="Methyl-accepting chemotaxis protein (MCP) signaling domain"/>
    <property type="match status" value="1"/>
</dbReference>
<dbReference type="PANTHER" id="PTHR24422:SF10">
    <property type="entry name" value="CHEMOTAXIS PROTEIN METHYLTRANSFERASE 2"/>
    <property type="match status" value="1"/>
</dbReference>
<dbReference type="SMART" id="SM00283">
    <property type="entry name" value="MA"/>
    <property type="match status" value="1"/>
</dbReference>
<feature type="domain" description="PAS" evidence="3">
    <location>
        <begin position="148"/>
        <end position="190"/>
    </location>
</feature>
<evidence type="ECO:0000313" key="6">
    <source>
        <dbReference type="Proteomes" id="UP000298588"/>
    </source>
</evidence>
<dbReference type="GO" id="GO:0016020">
    <property type="term" value="C:membrane"/>
    <property type="evidence" value="ECO:0007669"/>
    <property type="project" value="InterPro"/>
</dbReference>